<accession>A0A0A8YNJ2</accession>
<proteinExistence type="predicted"/>
<reference evidence="1" key="1">
    <citation type="submission" date="2014-09" db="EMBL/GenBank/DDBJ databases">
        <authorList>
            <person name="Magalhaes I.L.F."/>
            <person name="Oliveira U."/>
            <person name="Santos F.R."/>
            <person name="Vidigal T.H.D.A."/>
            <person name="Brescovit A.D."/>
            <person name="Santos A.J."/>
        </authorList>
    </citation>
    <scope>NUCLEOTIDE SEQUENCE</scope>
    <source>
        <tissue evidence="1">Shoot tissue taken approximately 20 cm above the soil surface</tissue>
    </source>
</reference>
<organism evidence="1">
    <name type="scientific">Arundo donax</name>
    <name type="common">Giant reed</name>
    <name type="synonym">Donax arundinaceus</name>
    <dbReference type="NCBI Taxonomy" id="35708"/>
    <lineage>
        <taxon>Eukaryota</taxon>
        <taxon>Viridiplantae</taxon>
        <taxon>Streptophyta</taxon>
        <taxon>Embryophyta</taxon>
        <taxon>Tracheophyta</taxon>
        <taxon>Spermatophyta</taxon>
        <taxon>Magnoliopsida</taxon>
        <taxon>Liliopsida</taxon>
        <taxon>Poales</taxon>
        <taxon>Poaceae</taxon>
        <taxon>PACMAD clade</taxon>
        <taxon>Arundinoideae</taxon>
        <taxon>Arundineae</taxon>
        <taxon>Arundo</taxon>
    </lineage>
</organism>
<reference evidence="1" key="2">
    <citation type="journal article" date="2015" name="Data Brief">
        <title>Shoot transcriptome of the giant reed, Arundo donax.</title>
        <authorList>
            <person name="Barrero R.A."/>
            <person name="Guerrero F.D."/>
            <person name="Moolhuijzen P."/>
            <person name="Goolsby J.A."/>
            <person name="Tidwell J."/>
            <person name="Bellgard S.E."/>
            <person name="Bellgard M.I."/>
        </authorList>
    </citation>
    <scope>NUCLEOTIDE SEQUENCE</scope>
    <source>
        <tissue evidence="1">Shoot tissue taken approximately 20 cm above the soil surface</tissue>
    </source>
</reference>
<sequence length="28" mass="3300">MLQTRYFTALLFILSAKVIRHLLLIDPI</sequence>
<evidence type="ECO:0000313" key="1">
    <source>
        <dbReference type="EMBL" id="JAD24257.1"/>
    </source>
</evidence>
<protein>
    <submittedName>
        <fullName evidence="1">Uncharacterized protein</fullName>
    </submittedName>
</protein>
<dbReference type="AlphaFoldDB" id="A0A0A8YNJ2"/>
<dbReference type="EMBL" id="GBRH01273638">
    <property type="protein sequence ID" value="JAD24257.1"/>
    <property type="molecule type" value="Transcribed_RNA"/>
</dbReference>
<name>A0A0A8YNJ2_ARUDO</name>